<comment type="catalytic activity">
    <reaction evidence="4">
        <text>a monoacylglycerol + H2O = glycerol + a fatty acid + H(+)</text>
        <dbReference type="Rhea" id="RHEA:15245"/>
        <dbReference type="ChEBI" id="CHEBI:15377"/>
        <dbReference type="ChEBI" id="CHEBI:15378"/>
        <dbReference type="ChEBI" id="CHEBI:17408"/>
        <dbReference type="ChEBI" id="CHEBI:17754"/>
        <dbReference type="ChEBI" id="CHEBI:28868"/>
    </reaction>
</comment>
<comment type="similarity">
    <text evidence="2">Belongs to the AB hydrolase superfamily. Lipase family. Class 3 subfamily.</text>
</comment>
<dbReference type="SUPFAM" id="SSF53474">
    <property type="entry name" value="alpha/beta-Hydrolases"/>
    <property type="match status" value="1"/>
</dbReference>
<protein>
    <recommendedName>
        <fullName evidence="5">Fungal lipase-type domain-containing protein</fullName>
    </recommendedName>
</protein>
<dbReference type="InterPro" id="IPR051218">
    <property type="entry name" value="Sec_MonoDiacylglyc_Lipase"/>
</dbReference>
<reference evidence="6" key="1">
    <citation type="submission" date="2015-07" db="EMBL/GenBank/DDBJ databases">
        <title>Elucidating the P. pachyrhizi secretome and potential effectors.</title>
        <authorList>
            <person name="de Carvalho M.C.C.G."/>
            <person name="Nascimento L.C."/>
            <person name="Darben L.M."/>
            <person name="Polizel-Podanosqui A.M."/>
            <person name="Lopes-Caitar V.S."/>
            <person name="Rocha C.S."/>
            <person name="Qi M."/>
            <person name="Carazolle M."/>
            <person name="Kuwahara M.K."/>
            <person name="Pereira G.A.G."/>
            <person name="Abdelnoor R.V."/>
            <person name="Whitham S.A."/>
            <person name="Marcelino-Guimaraes F.C."/>
        </authorList>
    </citation>
    <scope>NUCLEOTIDE SEQUENCE</scope>
</reference>
<dbReference type="PANTHER" id="PTHR45856:SF25">
    <property type="entry name" value="FUNGAL LIPASE-LIKE DOMAIN-CONTAINING PROTEIN"/>
    <property type="match status" value="1"/>
</dbReference>
<dbReference type="GO" id="GO:0006629">
    <property type="term" value="P:lipid metabolic process"/>
    <property type="evidence" value="ECO:0007669"/>
    <property type="project" value="InterPro"/>
</dbReference>
<evidence type="ECO:0000256" key="3">
    <source>
        <dbReference type="ARBA" id="ARBA00047591"/>
    </source>
</evidence>
<keyword evidence="1" id="KW-1015">Disulfide bond</keyword>
<dbReference type="EMBL" id="KT246926">
    <property type="protein sequence ID" value="ALL41017.1"/>
    <property type="molecule type" value="mRNA"/>
</dbReference>
<dbReference type="InterPro" id="IPR002921">
    <property type="entry name" value="Fungal_lipase-type"/>
</dbReference>
<evidence type="ECO:0000313" key="6">
    <source>
        <dbReference type="EMBL" id="ALL41017.1"/>
    </source>
</evidence>
<name>A0A0S1MJF1_PHAPC</name>
<evidence type="ECO:0000259" key="5">
    <source>
        <dbReference type="Pfam" id="PF01764"/>
    </source>
</evidence>
<dbReference type="AlphaFoldDB" id="A0A0S1MJF1"/>
<dbReference type="PANTHER" id="PTHR45856">
    <property type="entry name" value="ALPHA/BETA-HYDROLASES SUPERFAMILY PROTEIN"/>
    <property type="match status" value="1"/>
</dbReference>
<dbReference type="Pfam" id="PF01764">
    <property type="entry name" value="Lipase_3"/>
    <property type="match status" value="1"/>
</dbReference>
<comment type="catalytic activity">
    <reaction evidence="3">
        <text>a diacylglycerol + H2O = a monoacylglycerol + a fatty acid + H(+)</text>
        <dbReference type="Rhea" id="RHEA:32731"/>
        <dbReference type="ChEBI" id="CHEBI:15377"/>
        <dbReference type="ChEBI" id="CHEBI:15378"/>
        <dbReference type="ChEBI" id="CHEBI:17408"/>
        <dbReference type="ChEBI" id="CHEBI:18035"/>
        <dbReference type="ChEBI" id="CHEBI:28868"/>
    </reaction>
</comment>
<dbReference type="InterPro" id="IPR029058">
    <property type="entry name" value="AB_hydrolase_fold"/>
</dbReference>
<feature type="domain" description="Fungal lipase-type" evidence="5">
    <location>
        <begin position="175"/>
        <end position="280"/>
    </location>
</feature>
<evidence type="ECO:0000256" key="1">
    <source>
        <dbReference type="ARBA" id="ARBA00023157"/>
    </source>
</evidence>
<dbReference type="Gene3D" id="3.40.50.1820">
    <property type="entry name" value="alpha/beta hydrolase"/>
    <property type="match status" value="1"/>
</dbReference>
<proteinExistence type="evidence at transcript level"/>
<accession>A0A0S1MJF1</accession>
<dbReference type="PROSITE" id="PS51257">
    <property type="entry name" value="PROKAR_LIPOPROTEIN"/>
    <property type="match status" value="1"/>
</dbReference>
<organism evidence="6">
    <name type="scientific">Phakopsora pachyrhizi</name>
    <name type="common">Asian soybean rust disease fungus</name>
    <dbReference type="NCBI Taxonomy" id="170000"/>
    <lineage>
        <taxon>Eukaryota</taxon>
        <taxon>Fungi</taxon>
        <taxon>Dikarya</taxon>
        <taxon>Basidiomycota</taxon>
        <taxon>Pucciniomycotina</taxon>
        <taxon>Pucciniomycetes</taxon>
        <taxon>Pucciniales</taxon>
        <taxon>Phakopsoraceae</taxon>
        <taxon>Phakopsora</taxon>
    </lineage>
</organism>
<evidence type="ECO:0000256" key="2">
    <source>
        <dbReference type="ARBA" id="ARBA00043996"/>
    </source>
</evidence>
<evidence type="ECO:0000256" key="4">
    <source>
        <dbReference type="ARBA" id="ARBA00048461"/>
    </source>
</evidence>
<sequence>MMISFKYRIKSSVVILFTILLSCLLIEIISSTQSPSTIQARSAVKKIEKDHQQRQLKIRKRQVTDAPNTPNLDLNITDAIAIQADTIPWYMLDQYQQDHIRFHCYLSMASYGDYKTLCPSTFAVEGKDFEVIQEFRTDLGQGVFVARVPLMDKIVIVFQGYSTEIPLSWEPVQIDFGRQIANCTANCTAGSGILDLYNSARIASNDWELAKKAVNTTGHKFSVTGHGIGGAVATLAALDLGSSGFVHYAHFQASPRAVSPAAAAILQNIFQGESAQQVTANNDFFVHAIPRSSFYQRVGTAVWIFGNKTEWMRNCNYYPENLSCLGNGTSFADHFYYFTPMGQCGSADKGF</sequence>